<proteinExistence type="inferred from homology"/>
<reference evidence="2" key="2">
    <citation type="submission" date="2022-06" db="UniProtKB">
        <authorList>
            <consortium name="EnsemblMetazoa"/>
        </authorList>
    </citation>
    <scope>IDENTIFICATION</scope>
    <source>
        <strain evidence="2">DF5081</strain>
    </source>
</reference>
<dbReference type="PANTHER" id="PTHR46088">
    <property type="entry name" value="TUBULIN--TYROSINE LIGASE-LIKE PROTEIN 12"/>
    <property type="match status" value="1"/>
</dbReference>
<evidence type="ECO:0000313" key="3">
    <source>
        <dbReference type="Proteomes" id="UP000005237"/>
    </source>
</evidence>
<evidence type="ECO:0000313" key="2">
    <source>
        <dbReference type="EnsemblMetazoa" id="CJA38219.1"/>
    </source>
</evidence>
<evidence type="ECO:0000256" key="1">
    <source>
        <dbReference type="ARBA" id="ARBA00006820"/>
    </source>
</evidence>
<accession>A0A8R1EJE6</accession>
<organism evidence="2 3">
    <name type="scientific">Caenorhabditis japonica</name>
    <dbReference type="NCBI Taxonomy" id="281687"/>
    <lineage>
        <taxon>Eukaryota</taxon>
        <taxon>Metazoa</taxon>
        <taxon>Ecdysozoa</taxon>
        <taxon>Nematoda</taxon>
        <taxon>Chromadorea</taxon>
        <taxon>Rhabditida</taxon>
        <taxon>Rhabditina</taxon>
        <taxon>Rhabditomorpha</taxon>
        <taxon>Rhabditoidea</taxon>
        <taxon>Rhabditidae</taxon>
        <taxon>Peloderinae</taxon>
        <taxon>Caenorhabditis</taxon>
    </lineage>
</organism>
<comment type="similarity">
    <text evidence="1">Belongs to the tubulin--tyrosine ligase family.</text>
</comment>
<dbReference type="GO" id="GO:0005737">
    <property type="term" value="C:cytoplasm"/>
    <property type="evidence" value="ECO:0007669"/>
    <property type="project" value="TreeGrafter"/>
</dbReference>
<dbReference type="PANTHER" id="PTHR46088:SF1">
    <property type="entry name" value="TUBULIN--TYROSINE LIGASE-LIKE PROTEIN 12"/>
    <property type="match status" value="1"/>
</dbReference>
<sequence>MKCDDFISTIEKTYPKIQWSNVQNSINETIRKALTVASEQQAPCGASPNVQSRAIYGVDIMLQHEDNDVIKPTLLEINFMPDTTRACQYYPDFADTVFDTLFLDEVDPVKVTPI</sequence>
<dbReference type="Gene3D" id="3.30.470.20">
    <property type="entry name" value="ATP-grasp fold, B domain"/>
    <property type="match status" value="1"/>
</dbReference>
<dbReference type="Proteomes" id="UP000005237">
    <property type="component" value="Unassembled WGS sequence"/>
</dbReference>
<dbReference type="AlphaFoldDB" id="A0A8R1EJE6"/>
<dbReference type="InterPro" id="IPR004344">
    <property type="entry name" value="TTL/TTLL_fam"/>
</dbReference>
<reference evidence="3" key="1">
    <citation type="submission" date="2010-08" db="EMBL/GenBank/DDBJ databases">
        <authorList>
            <consortium name="Caenorhabditis japonica Sequencing Consortium"/>
            <person name="Wilson R.K."/>
        </authorList>
    </citation>
    <scope>NUCLEOTIDE SEQUENCE [LARGE SCALE GENOMIC DNA]</scope>
    <source>
        <strain evidence="3">DF5081</strain>
    </source>
</reference>
<keyword evidence="3" id="KW-1185">Reference proteome</keyword>
<dbReference type="PROSITE" id="PS51221">
    <property type="entry name" value="TTL"/>
    <property type="match status" value="1"/>
</dbReference>
<dbReference type="EnsemblMetazoa" id="CJA38219.1">
    <property type="protein sequence ID" value="CJA38219.1"/>
    <property type="gene ID" value="WBGene00214066"/>
</dbReference>
<protein>
    <submittedName>
        <fullName evidence="2">Uncharacterized protein</fullName>
    </submittedName>
</protein>
<dbReference type="GO" id="GO:0019098">
    <property type="term" value="P:reproductive behavior"/>
    <property type="evidence" value="ECO:0007669"/>
    <property type="project" value="UniProtKB-ARBA"/>
</dbReference>
<name>A0A8R1EJE6_CAEJA</name>
<dbReference type="Pfam" id="PF03133">
    <property type="entry name" value="TTL"/>
    <property type="match status" value="1"/>
</dbReference>
<dbReference type="InterPro" id="IPR027749">
    <property type="entry name" value="TTLL12"/>
</dbReference>